<reference evidence="4 5" key="1">
    <citation type="submission" date="2021-01" db="EMBL/GenBank/DDBJ databases">
        <title>Genomic Encyclopedia of Type Strains, Phase IV (KMG-IV): sequencing the most valuable type-strain genomes for metagenomic binning, comparative biology and taxonomic classification.</title>
        <authorList>
            <person name="Goeker M."/>
        </authorList>
    </citation>
    <scope>NUCLEOTIDE SEQUENCE [LARGE SCALE GENOMIC DNA]</scope>
    <source>
        <strain evidence="4 5">DSM 100968</strain>
    </source>
</reference>
<dbReference type="InterPro" id="IPR020569">
    <property type="entry name" value="UPF0029_Impact_CS"/>
</dbReference>
<feature type="domain" description="Impact N-terminal" evidence="2">
    <location>
        <begin position="26"/>
        <end position="129"/>
    </location>
</feature>
<dbReference type="SUPFAM" id="SSF54980">
    <property type="entry name" value="EF-G C-terminal domain-like"/>
    <property type="match status" value="1"/>
</dbReference>
<dbReference type="Proteomes" id="UP000823201">
    <property type="component" value="Unassembled WGS sequence"/>
</dbReference>
<accession>A0ABS2Q656</accession>
<evidence type="ECO:0000313" key="4">
    <source>
        <dbReference type="EMBL" id="MBM7657269.1"/>
    </source>
</evidence>
<dbReference type="Pfam" id="PF09186">
    <property type="entry name" value="DUF1949"/>
    <property type="match status" value="1"/>
</dbReference>
<organism evidence="4 5">
    <name type="scientific">Sporolactobacillus spathodeae</name>
    <dbReference type="NCBI Taxonomy" id="1465502"/>
    <lineage>
        <taxon>Bacteria</taxon>
        <taxon>Bacillati</taxon>
        <taxon>Bacillota</taxon>
        <taxon>Bacilli</taxon>
        <taxon>Bacillales</taxon>
        <taxon>Sporolactobacillaceae</taxon>
        <taxon>Sporolactobacillus</taxon>
    </lineage>
</organism>
<dbReference type="PANTHER" id="PTHR16301">
    <property type="entry name" value="IMPACT-RELATED"/>
    <property type="match status" value="1"/>
</dbReference>
<dbReference type="PANTHER" id="PTHR16301:SF20">
    <property type="entry name" value="IMPACT FAMILY MEMBER YIGZ"/>
    <property type="match status" value="1"/>
</dbReference>
<dbReference type="Gene3D" id="3.30.230.30">
    <property type="entry name" value="Impact, N-terminal domain"/>
    <property type="match status" value="1"/>
</dbReference>
<dbReference type="InterPro" id="IPR036956">
    <property type="entry name" value="Impact_N_sf"/>
</dbReference>
<keyword evidence="5" id="KW-1185">Reference proteome</keyword>
<name>A0ABS2Q656_9BACL</name>
<dbReference type="PROSITE" id="PS00910">
    <property type="entry name" value="UPF0029"/>
    <property type="match status" value="1"/>
</dbReference>
<dbReference type="SUPFAM" id="SSF54211">
    <property type="entry name" value="Ribosomal protein S5 domain 2-like"/>
    <property type="match status" value="1"/>
</dbReference>
<gene>
    <name evidence="4" type="ORF">JOC27_000710</name>
</gene>
<protein>
    <submittedName>
        <fullName evidence="4">YigZ family protein</fullName>
    </submittedName>
</protein>
<dbReference type="NCBIfam" id="TIGR00257">
    <property type="entry name" value="IMPACT_YIGZ"/>
    <property type="match status" value="1"/>
</dbReference>
<dbReference type="InterPro" id="IPR015269">
    <property type="entry name" value="UPF0029_Impact_C"/>
</dbReference>
<feature type="domain" description="UPF0029" evidence="3">
    <location>
        <begin position="147"/>
        <end position="202"/>
    </location>
</feature>
<dbReference type="InterPro" id="IPR035647">
    <property type="entry name" value="EFG_III/V"/>
</dbReference>
<evidence type="ECO:0000313" key="5">
    <source>
        <dbReference type="Proteomes" id="UP000823201"/>
    </source>
</evidence>
<dbReference type="InterPro" id="IPR001498">
    <property type="entry name" value="Impact_N"/>
</dbReference>
<dbReference type="RefSeq" id="WP_239529484.1">
    <property type="nucleotide sequence ID" value="NZ_CBCRXA010000016.1"/>
</dbReference>
<dbReference type="EMBL" id="JAFBEV010000004">
    <property type="protein sequence ID" value="MBM7657269.1"/>
    <property type="molecule type" value="Genomic_DNA"/>
</dbReference>
<dbReference type="InterPro" id="IPR023582">
    <property type="entry name" value="Impact"/>
</dbReference>
<proteinExistence type="inferred from homology"/>
<evidence type="ECO:0000259" key="2">
    <source>
        <dbReference type="Pfam" id="PF01205"/>
    </source>
</evidence>
<evidence type="ECO:0000259" key="3">
    <source>
        <dbReference type="Pfam" id="PF09186"/>
    </source>
</evidence>
<dbReference type="InterPro" id="IPR020568">
    <property type="entry name" value="Ribosomal_Su5_D2-typ_SF"/>
</dbReference>
<dbReference type="Pfam" id="PF01205">
    <property type="entry name" value="Impact_N"/>
    <property type="match status" value="1"/>
</dbReference>
<comment type="similarity">
    <text evidence="1">Belongs to the IMPACT family.</text>
</comment>
<sequence length="225" mass="25206">MKGMDKMSLTGYLTISEKGTAEMEIRRSRFIACAFPISDETEAERFLEERRKQDWKATHHCFAYTLGLKQEIQKAGDDGEPSGTAGVPILEVLKRHQICNTLIVVTRYFGGIKLGAGGLIRAYAHSARAGLLAAGIIEQVPASFWQLTVAYHLQGSLDNKLRESPYIIKNMTFSDKVDYAISTRQNEDEAFQKQIADWTNGQALLTKQSEAYRSREIAPSELNLN</sequence>
<comment type="caution">
    <text evidence="4">The sequence shown here is derived from an EMBL/GenBank/DDBJ whole genome shotgun (WGS) entry which is preliminary data.</text>
</comment>
<evidence type="ECO:0000256" key="1">
    <source>
        <dbReference type="ARBA" id="ARBA00007665"/>
    </source>
</evidence>
<dbReference type="InterPro" id="IPR015796">
    <property type="entry name" value="Impact_YigZ-like"/>
</dbReference>